<dbReference type="AlphaFoldDB" id="A0A1N6MTA3"/>
<dbReference type="PANTHER" id="PTHR43477">
    <property type="entry name" value="DIHYDROANTICAPSIN 7-DEHYDROGENASE"/>
    <property type="match status" value="1"/>
</dbReference>
<protein>
    <submittedName>
        <fullName evidence="3">2,3-dihydroxybenzoate-2,3-dehydrogenase</fullName>
    </submittedName>
    <submittedName>
        <fullName evidence="4">Putative Short-chain dehydrogenase/reductase SDR</fullName>
        <ecNumber evidence="4">1.1.1.100</ecNumber>
    </submittedName>
</protein>
<dbReference type="InterPro" id="IPR002347">
    <property type="entry name" value="SDR_fam"/>
</dbReference>
<accession>A0A1N6MTA3</accession>
<gene>
    <name evidence="3" type="ORF">Xinn_03829</name>
    <name evidence="4" type="ORF">XIS1_1330003</name>
</gene>
<dbReference type="RefSeq" id="WP_086955294.1">
    <property type="nucleotide sequence ID" value="NZ_CAWNQC010000298.1"/>
</dbReference>
<dbReference type="SUPFAM" id="SSF51735">
    <property type="entry name" value="NAD(P)-binding Rossmann-fold domains"/>
    <property type="match status" value="1"/>
</dbReference>
<dbReference type="GO" id="GO:0004316">
    <property type="term" value="F:3-oxoacyl-[acyl-carrier-protein] reductase (NADPH) activity"/>
    <property type="evidence" value="ECO:0007669"/>
    <property type="project" value="UniProtKB-EC"/>
</dbReference>
<dbReference type="EMBL" id="NIBU01000095">
    <property type="protein sequence ID" value="PHM28530.1"/>
    <property type="molecule type" value="Genomic_DNA"/>
</dbReference>
<comment type="similarity">
    <text evidence="1">Belongs to the short-chain dehydrogenases/reductases (SDR) family.</text>
</comment>
<keyword evidence="6" id="KW-1185">Reference proteome</keyword>
<name>A0A1N6MTA3_9GAMM</name>
<dbReference type="PRINTS" id="PR00081">
    <property type="entry name" value="GDHRDH"/>
</dbReference>
<evidence type="ECO:0000256" key="1">
    <source>
        <dbReference type="ARBA" id="ARBA00006484"/>
    </source>
</evidence>
<dbReference type="InterPro" id="IPR051122">
    <property type="entry name" value="SDR_DHRS6-like"/>
</dbReference>
<reference evidence="3 6" key="3">
    <citation type="journal article" date="2017" name="Nat. Microbiol.">
        <title>Natural product diversity associated with the nematode symbionts Photorhabdus and Xenorhabdus.</title>
        <authorList>
            <person name="Tobias N.J."/>
            <person name="Wolff H."/>
            <person name="Djahanschiri B."/>
            <person name="Grundmann F."/>
            <person name="Kronenwerth M."/>
            <person name="Shi Y.M."/>
            <person name="Simonyi S."/>
            <person name="Grun P."/>
            <person name="Shapiro-Ilan D."/>
            <person name="Pidot S.J."/>
            <person name="Stinear T.P."/>
            <person name="Ebersberger I."/>
            <person name="Bode H.B."/>
        </authorList>
    </citation>
    <scope>NUCLEOTIDE SEQUENCE [LARGE SCALE GENOMIC DNA]</scope>
    <source>
        <strain evidence="3 6">DSM 16336</strain>
    </source>
</reference>
<evidence type="ECO:0000313" key="6">
    <source>
        <dbReference type="Proteomes" id="UP000224871"/>
    </source>
</evidence>
<dbReference type="InterPro" id="IPR036291">
    <property type="entry name" value="NAD(P)-bd_dom_sf"/>
</dbReference>
<reference evidence="4" key="1">
    <citation type="submission" date="2016-12" db="EMBL/GenBank/DDBJ databases">
        <authorList>
            <person name="Song W.-J."/>
            <person name="Kurnit D.M."/>
        </authorList>
    </citation>
    <scope>NUCLEOTIDE SEQUENCE [LARGE SCALE GENOMIC DNA]</scope>
    <source>
        <strain evidence="4">HGB1681</strain>
    </source>
</reference>
<sequence length="262" mass="28057">MNCMSKDRKIAVVSGATGGMGAEIARKLASDGFDLVLLGRNKNKLNNIADTLKTTFSCEVTSYYFDVRDNGAVTNFVKALKKQYNHLNALVYAAGDGPVAKLSDTTDDEWLNTFDVKLMGAVRLIRSMEELLENGKGSVVLINGALTKQPHPLFPINSAVNCAVSGFAKAISSDFLSKGIRVNVVNPGATLTSLWETTARQVGDKFGIDAEDITHDVESKALYKRMTNPEDIANAVSFFTSSQSIHISGTSLVVDGGALSAL</sequence>
<dbReference type="OrthoDB" id="154414at2"/>
<evidence type="ECO:0000313" key="4">
    <source>
        <dbReference type="EMBL" id="SIP72051.1"/>
    </source>
</evidence>
<keyword evidence="2 4" id="KW-0560">Oxidoreductase</keyword>
<evidence type="ECO:0000256" key="2">
    <source>
        <dbReference type="ARBA" id="ARBA00023002"/>
    </source>
</evidence>
<evidence type="ECO:0000313" key="3">
    <source>
        <dbReference type="EMBL" id="PHM28530.1"/>
    </source>
</evidence>
<dbReference type="Proteomes" id="UP000224871">
    <property type="component" value="Unassembled WGS sequence"/>
</dbReference>
<dbReference type="EMBL" id="FTLG01000039">
    <property type="protein sequence ID" value="SIP72051.1"/>
    <property type="molecule type" value="Genomic_DNA"/>
</dbReference>
<dbReference type="PANTHER" id="PTHR43477:SF1">
    <property type="entry name" value="DIHYDROANTICAPSIN 7-DEHYDROGENASE"/>
    <property type="match status" value="1"/>
</dbReference>
<dbReference type="Gene3D" id="3.40.50.720">
    <property type="entry name" value="NAD(P)-binding Rossmann-like Domain"/>
    <property type="match status" value="1"/>
</dbReference>
<proteinExistence type="inferred from homology"/>
<dbReference type="Pfam" id="PF13561">
    <property type="entry name" value="adh_short_C2"/>
    <property type="match status" value="1"/>
</dbReference>
<organism evidence="4 5">
    <name type="scientific">Xenorhabdus innexi</name>
    <dbReference type="NCBI Taxonomy" id="290109"/>
    <lineage>
        <taxon>Bacteria</taxon>
        <taxon>Pseudomonadati</taxon>
        <taxon>Pseudomonadota</taxon>
        <taxon>Gammaproteobacteria</taxon>
        <taxon>Enterobacterales</taxon>
        <taxon>Morganellaceae</taxon>
        <taxon>Xenorhabdus</taxon>
    </lineage>
</organism>
<evidence type="ECO:0000313" key="5">
    <source>
        <dbReference type="Proteomes" id="UP000196435"/>
    </source>
</evidence>
<dbReference type="EC" id="1.1.1.100" evidence="4"/>
<dbReference type="Proteomes" id="UP000196435">
    <property type="component" value="Unassembled WGS sequence"/>
</dbReference>
<reference evidence="5" key="2">
    <citation type="submission" date="2016-12" db="EMBL/GenBank/DDBJ databases">
        <authorList>
            <person name="Gaudriault S."/>
        </authorList>
    </citation>
    <scope>NUCLEOTIDE SEQUENCE [LARGE SCALE GENOMIC DNA]</scope>
    <source>
        <strain evidence="5">HGB1681 (deposited as PTA-6826 in the American Type Culture Collection)</strain>
    </source>
</reference>